<name>A0A3M3KE26_PSECA</name>
<proteinExistence type="predicted"/>
<dbReference type="PANTHER" id="PTHR48079:SF6">
    <property type="entry name" value="NAD(P)-BINDING DOMAIN-CONTAINING PROTEIN-RELATED"/>
    <property type="match status" value="1"/>
</dbReference>
<evidence type="ECO:0000313" key="2">
    <source>
        <dbReference type="EMBL" id="RMN21277.1"/>
    </source>
</evidence>
<dbReference type="GO" id="GO:0005737">
    <property type="term" value="C:cytoplasm"/>
    <property type="evidence" value="ECO:0007669"/>
    <property type="project" value="TreeGrafter"/>
</dbReference>
<dbReference type="InterPro" id="IPR036291">
    <property type="entry name" value="NAD(P)-bd_dom_sf"/>
</dbReference>
<evidence type="ECO:0000259" key="1">
    <source>
        <dbReference type="Pfam" id="PF01370"/>
    </source>
</evidence>
<protein>
    <submittedName>
        <fullName evidence="2">ActC protein</fullName>
    </submittedName>
</protein>
<evidence type="ECO:0000313" key="3">
    <source>
        <dbReference type="Proteomes" id="UP000281372"/>
    </source>
</evidence>
<dbReference type="Gene3D" id="3.40.50.720">
    <property type="entry name" value="NAD(P)-binding Rossmann-like Domain"/>
    <property type="match status" value="1"/>
</dbReference>
<organism evidence="2 3">
    <name type="scientific">Pseudomonas cannabina</name>
    <dbReference type="NCBI Taxonomy" id="86840"/>
    <lineage>
        <taxon>Bacteria</taxon>
        <taxon>Pseudomonadati</taxon>
        <taxon>Pseudomonadota</taxon>
        <taxon>Gammaproteobacteria</taxon>
        <taxon>Pseudomonadales</taxon>
        <taxon>Pseudomonadaceae</taxon>
        <taxon>Pseudomonas</taxon>
    </lineage>
</organism>
<gene>
    <name evidence="2" type="ORF">ALQ64_100541</name>
</gene>
<dbReference type="Proteomes" id="UP000281372">
    <property type="component" value="Unassembled WGS sequence"/>
</dbReference>
<dbReference type="GO" id="GO:0004029">
    <property type="term" value="F:aldehyde dehydrogenase (NAD+) activity"/>
    <property type="evidence" value="ECO:0007669"/>
    <property type="project" value="TreeGrafter"/>
</dbReference>
<accession>A0A3M3KE26</accession>
<dbReference type="PANTHER" id="PTHR48079">
    <property type="entry name" value="PROTEIN YEEZ"/>
    <property type="match status" value="1"/>
</dbReference>
<dbReference type="AlphaFoldDB" id="A0A3M3KE26"/>
<dbReference type="Pfam" id="PF01370">
    <property type="entry name" value="Epimerase"/>
    <property type="match status" value="1"/>
</dbReference>
<dbReference type="CDD" id="cd05266">
    <property type="entry name" value="SDR_a4"/>
    <property type="match status" value="1"/>
</dbReference>
<reference evidence="2 3" key="1">
    <citation type="submission" date="2018-08" db="EMBL/GenBank/DDBJ databases">
        <title>Recombination of ecologically and evolutionarily significant loci maintains genetic cohesion in the Pseudomonas syringae species complex.</title>
        <authorList>
            <person name="Dillon M."/>
            <person name="Thakur S."/>
            <person name="Almeida R.N.D."/>
            <person name="Weir B.S."/>
            <person name="Guttman D.S."/>
        </authorList>
    </citation>
    <scope>NUCLEOTIDE SEQUENCE [LARGE SCALE GENOMIC DNA]</scope>
    <source>
        <strain evidence="2 3">ICMP 2821</strain>
    </source>
</reference>
<dbReference type="InterPro" id="IPR051783">
    <property type="entry name" value="NAD(P)-dependent_oxidoreduct"/>
</dbReference>
<dbReference type="InterPro" id="IPR001509">
    <property type="entry name" value="Epimerase_deHydtase"/>
</dbReference>
<dbReference type="SUPFAM" id="SSF51735">
    <property type="entry name" value="NAD(P)-binding Rossmann-fold domains"/>
    <property type="match status" value="1"/>
</dbReference>
<feature type="domain" description="NAD-dependent epimerase/dehydratase" evidence="1">
    <location>
        <begin position="67"/>
        <end position="268"/>
    </location>
</feature>
<dbReference type="EMBL" id="RBOW01000838">
    <property type="protein sequence ID" value="RMN21277.1"/>
    <property type="molecule type" value="Genomic_DNA"/>
</dbReference>
<comment type="caution">
    <text evidence="2">The sequence shown here is derived from an EMBL/GenBank/DDBJ whole genome shotgun (WGS) entry which is preliminary data.</text>
</comment>
<sequence length="342" mass="37556">MVPDVAWCFRRSQGTNGLPLLQIVLVNKSNVVAFLHIHVNDRAFTKRFKVLMPPSSWRFRMTAPSLLIAGCGDIGSRLAIRLMSDGWAVHGLRRTVSELPDGVIGVEGDLFRAEKPEQWPTAPLDYVVYCATPSQRDEAGYRMAYVEGLRNVLGWLEQSGQRPKRVIFVSSSGVYGQQNGEWVDENSTTEPGSYTGTVMLEAEQLALNSGLPATAARLTGIYGPGRSDLSNRVRQGHSVRIDPPVYANRIHADDAASLLAHLLQADHRGVALESCYLGVDDDPAALADVVAWIREYLGVTEWSEDVSVQRVGSKRCSNARARALGWAPMYPDYRAGYAALLG</sequence>